<sequence>MSSISEIIRAITDAIRTFRLTSVEKEALQESTRKQKLENDARQLSIINSQIKTLCHTLGLSSDDPGDVEKIQKLCLPVIRYINNNPVGQVGDYKYDLTQDLKLLEDFYLKDK</sequence>
<organism evidence="1 2">
    <name type="scientific">Candidatus Mediterraneibacter pullicola</name>
    <dbReference type="NCBI Taxonomy" id="2838682"/>
    <lineage>
        <taxon>Bacteria</taxon>
        <taxon>Bacillati</taxon>
        <taxon>Bacillota</taxon>
        <taxon>Clostridia</taxon>
        <taxon>Lachnospirales</taxon>
        <taxon>Lachnospiraceae</taxon>
        <taxon>Mediterraneibacter</taxon>
    </lineage>
</organism>
<evidence type="ECO:0000313" key="2">
    <source>
        <dbReference type="Proteomes" id="UP000824223"/>
    </source>
</evidence>
<comment type="caution">
    <text evidence="1">The sequence shown here is derived from an EMBL/GenBank/DDBJ whole genome shotgun (WGS) entry which is preliminary data.</text>
</comment>
<proteinExistence type="predicted"/>
<reference evidence="1" key="2">
    <citation type="submission" date="2021-04" db="EMBL/GenBank/DDBJ databases">
        <authorList>
            <person name="Gilroy R."/>
        </authorList>
    </citation>
    <scope>NUCLEOTIDE SEQUENCE</scope>
    <source>
        <strain evidence="1">ChiSjej2B20-11307</strain>
    </source>
</reference>
<evidence type="ECO:0000313" key="1">
    <source>
        <dbReference type="EMBL" id="HJA07421.1"/>
    </source>
</evidence>
<name>A0A9D2HC18_9FIRM</name>
<protein>
    <submittedName>
        <fullName evidence="1">Uncharacterized protein</fullName>
    </submittedName>
</protein>
<gene>
    <name evidence="1" type="ORF">H9798_09825</name>
</gene>
<dbReference type="EMBL" id="DXAK01000048">
    <property type="protein sequence ID" value="HJA07421.1"/>
    <property type="molecule type" value="Genomic_DNA"/>
</dbReference>
<accession>A0A9D2HC18</accession>
<dbReference type="Proteomes" id="UP000824223">
    <property type="component" value="Unassembled WGS sequence"/>
</dbReference>
<reference evidence="1" key="1">
    <citation type="journal article" date="2021" name="PeerJ">
        <title>Extensive microbial diversity within the chicken gut microbiome revealed by metagenomics and culture.</title>
        <authorList>
            <person name="Gilroy R."/>
            <person name="Ravi A."/>
            <person name="Getino M."/>
            <person name="Pursley I."/>
            <person name="Horton D.L."/>
            <person name="Alikhan N.F."/>
            <person name="Baker D."/>
            <person name="Gharbi K."/>
            <person name="Hall N."/>
            <person name="Watson M."/>
            <person name="Adriaenssens E.M."/>
            <person name="Foster-Nyarko E."/>
            <person name="Jarju S."/>
            <person name="Secka A."/>
            <person name="Antonio M."/>
            <person name="Oren A."/>
            <person name="Chaudhuri R.R."/>
            <person name="La Ragione R."/>
            <person name="Hildebrand F."/>
            <person name="Pallen M.J."/>
        </authorList>
    </citation>
    <scope>NUCLEOTIDE SEQUENCE</scope>
    <source>
        <strain evidence="1">ChiSjej2B20-11307</strain>
    </source>
</reference>
<dbReference type="AlphaFoldDB" id="A0A9D2HC18"/>